<organism evidence="1">
    <name type="scientific">Iridovirus sp</name>
    <dbReference type="NCBI Taxonomy" id="135728"/>
    <lineage>
        <taxon>Viruses</taxon>
        <taxon>Varidnaviria</taxon>
        <taxon>Bamfordvirae</taxon>
        <taxon>Nucleocytoviricota</taxon>
        <taxon>Megaviricetes</taxon>
        <taxon>Pimascovirales</taxon>
        <taxon>Pimascovirales incertae sedis</taxon>
        <taxon>Iridoviridae</taxon>
        <taxon>Betairidovirinae</taxon>
        <taxon>Iridovirus</taxon>
    </lineage>
</organism>
<sequence length="52" mass="5850">MLENDPPVVSIYHSSSNKSFLLKSYLIIPSTPHIFLSIKSLIIFSIHSSVFT</sequence>
<dbReference type="EMBL" id="PP847201">
    <property type="protein sequence ID" value="XBY85683.1"/>
    <property type="molecule type" value="Genomic_DNA"/>
</dbReference>
<evidence type="ECO:0000313" key="1">
    <source>
        <dbReference type="EMBL" id="XBY85683.1"/>
    </source>
</evidence>
<name>A0AAU7YE86_9VIRU</name>
<reference evidence="1" key="1">
    <citation type="submission" date="2024-05" db="EMBL/GenBank/DDBJ databases">
        <title>Complete genomes of an iridovirus, and two densoviruses identified in lab reared social spiders in California, USA.</title>
        <authorList>
            <person name="Millerwise S."/>
            <person name="Lund M.C."/>
            <person name="Schmidlin K."/>
            <person name="Kraberger S."/>
            <person name="Harrison J."/>
            <person name="Cease A."/>
            <person name="Pinter-Wollman N."/>
            <person name="Varsani A."/>
        </authorList>
    </citation>
    <scope>NUCLEOTIDE SEQUENCE</scope>
    <source>
        <strain evidence="1">SocP20</strain>
    </source>
</reference>
<protein>
    <submittedName>
        <fullName evidence="1">Uncharacterized protein</fullName>
    </submittedName>
</protein>
<accession>A0AAU7YE86</accession>
<proteinExistence type="predicted"/>